<keyword evidence="4" id="KW-1185">Reference proteome</keyword>
<dbReference type="Pfam" id="PF02698">
    <property type="entry name" value="DUF218"/>
    <property type="match status" value="1"/>
</dbReference>
<gene>
    <name evidence="3" type="ORF">SAMN05444266_109309</name>
</gene>
<feature type="signal peptide" evidence="1">
    <location>
        <begin position="1"/>
        <end position="21"/>
    </location>
</feature>
<organism evidence="3 4">
    <name type="scientific">Chitinophaga jiangningensis</name>
    <dbReference type="NCBI Taxonomy" id="1419482"/>
    <lineage>
        <taxon>Bacteria</taxon>
        <taxon>Pseudomonadati</taxon>
        <taxon>Bacteroidota</taxon>
        <taxon>Chitinophagia</taxon>
        <taxon>Chitinophagales</taxon>
        <taxon>Chitinophagaceae</taxon>
        <taxon>Chitinophaga</taxon>
    </lineage>
</organism>
<dbReference type="RefSeq" id="WP_083550677.1">
    <property type="nucleotide sequence ID" value="NZ_FRBL01000009.1"/>
</dbReference>
<evidence type="ECO:0000313" key="4">
    <source>
        <dbReference type="Proteomes" id="UP000184420"/>
    </source>
</evidence>
<evidence type="ECO:0000256" key="1">
    <source>
        <dbReference type="SAM" id="SignalP"/>
    </source>
</evidence>
<feature type="chain" id="PRO_5012636040" evidence="1">
    <location>
        <begin position="22"/>
        <end position="419"/>
    </location>
</feature>
<keyword evidence="1" id="KW-0732">Signal</keyword>
<dbReference type="AlphaFoldDB" id="A0A1M7KGF1"/>
<sequence length="419" mass="47155">MHYFRRLLTISLILSAFVSQAQMAPPDPHYSFFSGASAVQDRNFYLFTLIEKMPAVRKVIVQDPYLQKISAEFSERLAGPVNENTSDANGLVQPFLFSNEEVEGIGYRLNQLLRQEPKALSPLIHAMRNSGLFQLYSRMSDTAFLTQAWQDAAKGVNYIIDAYTKGKGFRYPNIDSAAYWVKSPDYFASVNSVLDKLQSEDLKTNLFFEPSLDLALALLSLNRHDEAGRYEPMSSLNKEAYARVKSIPWKKFEYTAILILGAGPGNKSNISDAGKLRCKYGVAAYKQGQAPFIIVSGGHVHPFLTPFAEALEMKKYLVDSLGMPSNAVIAEPYARHTTTNIRNANRIIYRSGMPVDKRVLCVSDNMHLTYISTRLFELRCRQELGYLPMKKPQNVSETSISYLPDLNSLQADSRDPLDP</sequence>
<name>A0A1M7KGF1_9BACT</name>
<dbReference type="InterPro" id="IPR014729">
    <property type="entry name" value="Rossmann-like_a/b/a_fold"/>
</dbReference>
<evidence type="ECO:0000313" key="3">
    <source>
        <dbReference type="EMBL" id="SHM64421.1"/>
    </source>
</evidence>
<evidence type="ECO:0000259" key="2">
    <source>
        <dbReference type="Pfam" id="PF02698"/>
    </source>
</evidence>
<protein>
    <submittedName>
        <fullName evidence="3">DUF218 domain-containing protein</fullName>
    </submittedName>
</protein>
<dbReference type="CDD" id="cd06259">
    <property type="entry name" value="YdcF-like"/>
    <property type="match status" value="1"/>
</dbReference>
<dbReference type="STRING" id="1419482.SAMN05444266_109309"/>
<dbReference type="InterPro" id="IPR051599">
    <property type="entry name" value="Cell_Envelope_Assoc"/>
</dbReference>
<dbReference type="EMBL" id="FRBL01000009">
    <property type="protein sequence ID" value="SHM64421.1"/>
    <property type="molecule type" value="Genomic_DNA"/>
</dbReference>
<dbReference type="PANTHER" id="PTHR30336">
    <property type="entry name" value="INNER MEMBRANE PROTEIN, PROBABLE PERMEASE"/>
    <property type="match status" value="1"/>
</dbReference>
<accession>A0A1M7KGF1</accession>
<dbReference type="Gene3D" id="3.40.50.620">
    <property type="entry name" value="HUPs"/>
    <property type="match status" value="1"/>
</dbReference>
<reference evidence="3 4" key="1">
    <citation type="submission" date="2016-11" db="EMBL/GenBank/DDBJ databases">
        <authorList>
            <person name="Jaros S."/>
            <person name="Januszkiewicz K."/>
            <person name="Wedrychowicz H."/>
        </authorList>
    </citation>
    <scope>NUCLEOTIDE SEQUENCE [LARGE SCALE GENOMIC DNA]</scope>
    <source>
        <strain evidence="3 4">DSM 27406</strain>
    </source>
</reference>
<dbReference type="PANTHER" id="PTHR30336:SF20">
    <property type="entry name" value="DUF218 DOMAIN-CONTAINING PROTEIN"/>
    <property type="match status" value="1"/>
</dbReference>
<dbReference type="InterPro" id="IPR003848">
    <property type="entry name" value="DUF218"/>
</dbReference>
<dbReference type="GO" id="GO:0005886">
    <property type="term" value="C:plasma membrane"/>
    <property type="evidence" value="ECO:0007669"/>
    <property type="project" value="TreeGrafter"/>
</dbReference>
<feature type="domain" description="DUF218" evidence="2">
    <location>
        <begin position="256"/>
        <end position="371"/>
    </location>
</feature>
<dbReference type="Proteomes" id="UP000184420">
    <property type="component" value="Unassembled WGS sequence"/>
</dbReference>
<dbReference type="OrthoDB" id="1092058at2"/>
<proteinExistence type="predicted"/>